<evidence type="ECO:0000313" key="2">
    <source>
        <dbReference type="EMBL" id="CEG59949.1"/>
    </source>
</evidence>
<dbReference type="Proteomes" id="UP000182998">
    <property type="component" value="Unassembled WGS sequence"/>
</dbReference>
<accession>A0A098GBT2</accession>
<dbReference type="Proteomes" id="UP000032414">
    <property type="component" value="Chromosome I"/>
</dbReference>
<evidence type="ECO:0000256" key="1">
    <source>
        <dbReference type="SAM" id="Phobius"/>
    </source>
</evidence>
<reference evidence="3 5" key="3">
    <citation type="submission" date="2016-10" db="EMBL/GenBank/DDBJ databases">
        <authorList>
            <person name="Varghese N."/>
            <person name="Submissions S."/>
        </authorList>
    </citation>
    <scope>NUCLEOTIDE SEQUENCE [LARGE SCALE GENOMIC DNA]</scope>
    <source>
        <strain evidence="3 5">ATCC 33218</strain>
    </source>
</reference>
<keyword evidence="5" id="KW-1185">Reference proteome</keyword>
<dbReference type="EMBL" id="FMVN01000011">
    <property type="protein sequence ID" value="SCY60041.1"/>
    <property type="molecule type" value="Genomic_DNA"/>
</dbReference>
<organism evidence="2 4">
    <name type="scientific">Legionella micdadei</name>
    <name type="common">Tatlockia micdadei</name>
    <dbReference type="NCBI Taxonomy" id="451"/>
    <lineage>
        <taxon>Bacteria</taxon>
        <taxon>Pseudomonadati</taxon>
        <taxon>Pseudomonadota</taxon>
        <taxon>Gammaproteobacteria</taxon>
        <taxon>Legionellales</taxon>
        <taxon>Legionellaceae</taxon>
        <taxon>Legionella</taxon>
    </lineage>
</organism>
<proteinExistence type="predicted"/>
<dbReference type="RefSeq" id="WP_045098449.1">
    <property type="nucleotide sequence ID" value="NZ_CP020614.1"/>
</dbReference>
<feature type="transmembrane region" description="Helical" evidence="1">
    <location>
        <begin position="212"/>
        <end position="236"/>
    </location>
</feature>
<keyword evidence="1" id="KW-0472">Membrane</keyword>
<evidence type="ECO:0000313" key="4">
    <source>
        <dbReference type="Proteomes" id="UP000032414"/>
    </source>
</evidence>
<evidence type="ECO:0000313" key="3">
    <source>
        <dbReference type="EMBL" id="SCY60041.1"/>
    </source>
</evidence>
<evidence type="ECO:0000313" key="5">
    <source>
        <dbReference type="Proteomes" id="UP000182998"/>
    </source>
</evidence>
<dbReference type="EMBL" id="LN614830">
    <property type="protein sequence ID" value="CEG59949.1"/>
    <property type="molecule type" value="Genomic_DNA"/>
</dbReference>
<reference evidence="2" key="1">
    <citation type="submission" date="2014-09" db="EMBL/GenBank/DDBJ databases">
        <authorList>
            <person name="GOMEZ-VALERO Laura"/>
        </authorList>
    </citation>
    <scope>NUCLEOTIDE SEQUENCE</scope>
    <source>
        <strain evidence="2">ATCC33218</strain>
    </source>
</reference>
<keyword evidence="1" id="KW-1133">Transmembrane helix</keyword>
<gene>
    <name evidence="2" type="ORF">LMI_0617</name>
    <name evidence="3" type="ORF">SAMN02982997_02186</name>
</gene>
<reference evidence="4" key="2">
    <citation type="submission" date="2014-09" db="EMBL/GenBank/DDBJ databases">
        <authorList>
            <person name="Gomez-Valero L."/>
        </authorList>
    </citation>
    <scope>NUCLEOTIDE SEQUENCE [LARGE SCALE GENOMIC DNA]</scope>
    <source>
        <strain evidence="4">ATCC33218</strain>
    </source>
</reference>
<dbReference type="AlphaFoldDB" id="A0A098GBT2"/>
<protein>
    <submittedName>
        <fullName evidence="2">Uncharacterized protein</fullName>
    </submittedName>
</protein>
<sequence>MSVFKPVFDAVGTGAGVAWPLFGILSSALSLGIGGAAMAGLGSVCCGLFLLVGLRVFYLSYKKSKAEEAQLNDKLHKNLSGFIDRLYNCYLEEDTSLNFPDYLNSSNLDREETSNRTSIQVQFIEFVRGNSAKFLLNYHHHSPIKKNEKLKKIIKAFINSSDFNERVKALPMGELLDGAFLNFVGVFGAVAGCSAGVIGVFSGLGLMISLSAIPFVGAAVLAAALFLGICGAVISVHANIEKNRKIQIYKNFKGINHNFDLEMNLDKSTREVEPPKKPQVFKPPEIHRDWRSESGESEKKFRIAKIRSILFYRCNSIDEEDNHLSATSSFEPN</sequence>
<feature type="transmembrane region" description="Helical" evidence="1">
    <location>
        <begin position="7"/>
        <end position="29"/>
    </location>
</feature>
<feature type="transmembrane region" description="Helical" evidence="1">
    <location>
        <begin position="180"/>
        <end position="206"/>
    </location>
</feature>
<dbReference type="STRING" id="451.B6N58_12270"/>
<name>A0A098GBT2_LEGMI</name>
<dbReference type="OrthoDB" id="5653342at2"/>
<feature type="transmembrane region" description="Helical" evidence="1">
    <location>
        <begin position="35"/>
        <end position="58"/>
    </location>
</feature>
<dbReference type="HOGENOM" id="CLU_834017_0_0_6"/>
<dbReference type="KEGG" id="tmc:LMI_0617"/>
<keyword evidence="1" id="KW-0812">Transmembrane</keyword>
<dbReference type="PATRIC" id="fig|451.8.peg.2368"/>